<reference evidence="1 2" key="1">
    <citation type="journal article" date="2007" name="J. Bacteriol.">
        <title>Whole-genome analysis of the methyl tert-butyl ether-degrading beta-proteobacterium Methylibium petroleiphilum PM1.</title>
        <authorList>
            <person name="Kane S.R."/>
            <person name="Chakicherla A.Y."/>
            <person name="Chain P.S.G."/>
            <person name="Schmidt R."/>
            <person name="Shin M.W."/>
            <person name="Legler T.C."/>
            <person name="Scow K.M."/>
            <person name="Larimer F.W."/>
            <person name="Lucas S.M."/>
            <person name="Richardson P.M."/>
            <person name="Hristova K.R."/>
        </authorList>
    </citation>
    <scope>NUCLEOTIDE SEQUENCE [LARGE SCALE GENOMIC DNA]</scope>
    <source>
        <strain evidence="2">ATCC BAA-1232 / LMG 22953 / PM1</strain>
        <plasmid evidence="1 2">RPME01</plasmid>
    </source>
</reference>
<dbReference type="EMBL" id="CP000556">
    <property type="protein sequence ID" value="ABM97175.1"/>
    <property type="molecule type" value="Genomic_DNA"/>
</dbReference>
<sequence>MADICDMAADRMEVEADFQARIAAQRAATRELEPNGFCHNPLCGLDLFEADGSPSSVRLFCDAHCSAEYERAKHTKRRPS</sequence>
<dbReference type="HOGENOM" id="CLU_2585685_0_0_4"/>
<keyword evidence="1" id="KW-0614">Plasmid</keyword>
<evidence type="ECO:0000313" key="2">
    <source>
        <dbReference type="Proteomes" id="UP000000366"/>
    </source>
</evidence>
<geneLocation type="plasmid" evidence="1 2">
    <name>RPME01</name>
</geneLocation>
<protein>
    <submittedName>
        <fullName evidence="1">Uncharacterized protein</fullName>
    </submittedName>
</protein>
<accession>A2SNN6</accession>
<dbReference type="AlphaFoldDB" id="A2SNN6"/>
<dbReference type="KEGG" id="mpt:Mpe_B0400"/>
<dbReference type="Proteomes" id="UP000000366">
    <property type="component" value="Plasmid RPME01"/>
</dbReference>
<name>A2SNN6_METPP</name>
<evidence type="ECO:0000313" key="1">
    <source>
        <dbReference type="EMBL" id="ABM97175.1"/>
    </source>
</evidence>
<keyword evidence="2" id="KW-1185">Reference proteome</keyword>
<proteinExistence type="predicted"/>
<organism evidence="1 2">
    <name type="scientific">Methylibium petroleiphilum (strain ATCC BAA-1232 / LMG 22953 / PM1)</name>
    <dbReference type="NCBI Taxonomy" id="420662"/>
    <lineage>
        <taxon>Bacteria</taxon>
        <taxon>Pseudomonadati</taxon>
        <taxon>Pseudomonadota</taxon>
        <taxon>Betaproteobacteria</taxon>
        <taxon>Burkholderiales</taxon>
        <taxon>Sphaerotilaceae</taxon>
        <taxon>Methylibium</taxon>
    </lineage>
</organism>
<gene>
    <name evidence="1" type="ordered locus">Mpe_B0400</name>
</gene>